<proteinExistence type="predicted"/>
<evidence type="ECO:0000313" key="1">
    <source>
        <dbReference type="EMBL" id="KAJ9653914.1"/>
    </source>
</evidence>
<comment type="caution">
    <text evidence="1">The sequence shown here is derived from an EMBL/GenBank/DDBJ whole genome shotgun (WGS) entry which is preliminary data.</text>
</comment>
<organism evidence="1 2">
    <name type="scientific">Neophaeococcomyces mojaviensis</name>
    <dbReference type="NCBI Taxonomy" id="3383035"/>
    <lineage>
        <taxon>Eukaryota</taxon>
        <taxon>Fungi</taxon>
        <taxon>Dikarya</taxon>
        <taxon>Ascomycota</taxon>
        <taxon>Pezizomycotina</taxon>
        <taxon>Eurotiomycetes</taxon>
        <taxon>Chaetothyriomycetidae</taxon>
        <taxon>Chaetothyriales</taxon>
        <taxon>Chaetothyriales incertae sedis</taxon>
        <taxon>Neophaeococcomyces</taxon>
    </lineage>
</organism>
<dbReference type="Proteomes" id="UP001172386">
    <property type="component" value="Unassembled WGS sequence"/>
</dbReference>
<reference evidence="1" key="1">
    <citation type="submission" date="2022-10" db="EMBL/GenBank/DDBJ databases">
        <title>Culturing micro-colonial fungi from biological soil crusts in the Mojave desert and describing Neophaeococcomyces mojavensis, and introducing the new genera and species Taxawa tesnikishii.</title>
        <authorList>
            <person name="Kurbessoian T."/>
            <person name="Stajich J.E."/>
        </authorList>
    </citation>
    <scope>NUCLEOTIDE SEQUENCE</scope>
    <source>
        <strain evidence="1">JES_112</strain>
    </source>
</reference>
<dbReference type="EMBL" id="JAPDRQ010000137">
    <property type="protein sequence ID" value="KAJ9653914.1"/>
    <property type="molecule type" value="Genomic_DNA"/>
</dbReference>
<evidence type="ECO:0000313" key="2">
    <source>
        <dbReference type="Proteomes" id="UP001172386"/>
    </source>
</evidence>
<accession>A0ACC3A239</accession>
<protein>
    <submittedName>
        <fullName evidence="1">Uncharacterized protein</fullName>
    </submittedName>
</protein>
<sequence>MATTASNAPVPNGIADLPPPAASTKKAKAKKDKPSMEDNAKLIQARLAQLEQEKAGEKSQQAEVGREVKKESRVMDEELNKISDPIERADALKKKYDQLFADMKKLEREFTRSKKRADQLQKDKDKATQEFNKINTQKDKMEKLSRTFQQENKKLKDDNKRLEETEKTARETVNERLDSLLYDVQDVMNSKAPTHTENLHMELDEVIKTRCKVLFDQAELRELHFKSILRHKDAEIAYLAAKHEVERKRADAEAQRCRTLTTQVSTFSHTEAELRSQLNIYVEKFKQVEDTLNNSNELFLTFRKEMEEMSKKTKLLEKENSKLTKKHELVKKNILDMATERDRHLKEIDKLKAADTKMRNIIKTMQEQGRGAPVQQEMIDDEGTESEYDEEYDDEEEDESYLEGDEDMLPTDPPPPVPVFGPEPPPKGGEVKQNGTQAGVVINGVKH</sequence>
<gene>
    <name evidence="1" type="ORF">H2198_006965</name>
</gene>
<name>A0ACC3A239_9EURO</name>
<keyword evidence="2" id="KW-1185">Reference proteome</keyword>